<feature type="region of interest" description="Disordered" evidence="1">
    <location>
        <begin position="48"/>
        <end position="75"/>
    </location>
</feature>
<keyword evidence="4" id="KW-1185">Reference proteome</keyword>
<proteinExistence type="predicted"/>
<reference evidence="4 5" key="1">
    <citation type="submission" date="2019-05" db="EMBL/GenBank/DDBJ databases">
        <title>Emergence of the Ug99 lineage of the wheat stem rust pathogen through somatic hybridization.</title>
        <authorList>
            <person name="Li F."/>
            <person name="Upadhyaya N.M."/>
            <person name="Sperschneider J."/>
            <person name="Matny O."/>
            <person name="Nguyen-Phuc H."/>
            <person name="Mago R."/>
            <person name="Raley C."/>
            <person name="Miller M.E."/>
            <person name="Silverstein K.A.T."/>
            <person name="Henningsen E."/>
            <person name="Hirsch C.D."/>
            <person name="Visser B."/>
            <person name="Pretorius Z.A."/>
            <person name="Steffenson B.J."/>
            <person name="Schwessinger B."/>
            <person name="Dodds P.N."/>
            <person name="Figueroa M."/>
        </authorList>
    </citation>
    <scope>NUCLEOTIDE SEQUENCE [LARGE SCALE GENOMIC DNA]</scope>
    <source>
        <strain evidence="3">21-0</strain>
        <strain evidence="2 5">Ug99</strain>
    </source>
</reference>
<dbReference type="EMBL" id="VDEP01000438">
    <property type="protein sequence ID" value="KAA1083329.1"/>
    <property type="molecule type" value="Genomic_DNA"/>
</dbReference>
<name>A0A5B0N5Y4_PUCGR</name>
<feature type="compositionally biased region" description="Polar residues" evidence="1">
    <location>
        <begin position="186"/>
        <end position="202"/>
    </location>
</feature>
<organism evidence="2 5">
    <name type="scientific">Puccinia graminis f. sp. tritici</name>
    <dbReference type="NCBI Taxonomy" id="56615"/>
    <lineage>
        <taxon>Eukaryota</taxon>
        <taxon>Fungi</taxon>
        <taxon>Dikarya</taxon>
        <taxon>Basidiomycota</taxon>
        <taxon>Pucciniomycotina</taxon>
        <taxon>Pucciniomycetes</taxon>
        <taxon>Pucciniales</taxon>
        <taxon>Pucciniaceae</taxon>
        <taxon>Puccinia</taxon>
    </lineage>
</organism>
<evidence type="ECO:0000313" key="5">
    <source>
        <dbReference type="Proteomes" id="UP000325313"/>
    </source>
</evidence>
<evidence type="ECO:0000313" key="3">
    <source>
        <dbReference type="EMBL" id="KAA1094183.1"/>
    </source>
</evidence>
<dbReference type="EMBL" id="VSWC01000079">
    <property type="protein sequence ID" value="KAA1094183.1"/>
    <property type="molecule type" value="Genomic_DNA"/>
</dbReference>
<protein>
    <submittedName>
        <fullName evidence="2">Uncharacterized protein</fullName>
    </submittedName>
</protein>
<dbReference type="OrthoDB" id="10378317at2759"/>
<dbReference type="AlphaFoldDB" id="A0A5B0N5Y4"/>
<sequence length="218" mass="24089">MSEVVVLREGISNLRTRLETLESRLTMIPSAPVQLSSQLSSCRLAKSKEKPVEGEEAISHVSVKHPRKSSSCTKTDSKTLRSRSFKVMRHLINVVDLSHVEDVASRPKKVQSNVYTSHDSTTFCLPATTNPKTTSRMPSRKAVAQLSHRKESLVLADSLHPTTDLQAPETKCTKKDSLRDPIASISPATKSKASTEPKTTISWPLKESTVRLTSRQDS</sequence>
<dbReference type="Proteomes" id="UP000324748">
    <property type="component" value="Unassembled WGS sequence"/>
</dbReference>
<dbReference type="Proteomes" id="UP000325313">
    <property type="component" value="Unassembled WGS sequence"/>
</dbReference>
<comment type="caution">
    <text evidence="2">The sequence shown here is derived from an EMBL/GenBank/DDBJ whole genome shotgun (WGS) entry which is preliminary data.</text>
</comment>
<evidence type="ECO:0000313" key="4">
    <source>
        <dbReference type="Proteomes" id="UP000324748"/>
    </source>
</evidence>
<gene>
    <name evidence="3" type="ORF">PGT21_012317</name>
    <name evidence="2" type="ORF">PGTUg99_028806</name>
</gene>
<accession>A0A5B0N5Y4</accession>
<feature type="region of interest" description="Disordered" evidence="1">
    <location>
        <begin position="157"/>
        <end position="218"/>
    </location>
</feature>
<evidence type="ECO:0000313" key="2">
    <source>
        <dbReference type="EMBL" id="KAA1083329.1"/>
    </source>
</evidence>
<evidence type="ECO:0000256" key="1">
    <source>
        <dbReference type="SAM" id="MobiDB-lite"/>
    </source>
</evidence>